<keyword evidence="2 10" id="KW-0813">Transport</keyword>
<evidence type="ECO:0000256" key="2">
    <source>
        <dbReference type="ARBA" id="ARBA00022448"/>
    </source>
</evidence>
<dbReference type="OrthoDB" id="1109239at2"/>
<evidence type="ECO:0000256" key="7">
    <source>
        <dbReference type="ARBA" id="ARBA00023136"/>
    </source>
</evidence>
<gene>
    <name evidence="14" type="ORF">SAMN04488087_2324</name>
</gene>
<evidence type="ECO:0000256" key="4">
    <source>
        <dbReference type="ARBA" id="ARBA00022692"/>
    </source>
</evidence>
<sequence>MTSLLLLVLLPQVALDTSRAIPLPPVVITATRSARPLTEVPVPTQLVSAEAIRQSGAARLSDLLAQQPGLLLFEDHGTGLMIQGFEPDYTLLLLDGEPIIGRTAGTLDLDRFTVQGLDRIEIVRGPSSSLYGSEALAGVVNLIRRRPAAPLAATLHARTETHGTHQIGTTTELRRGRLGAFLLVDHYRTEGYDLAPDVFGPTAPALRDYTADVYLTWDLPRRSLLSLAARHHRQQRLSAFALADIPYDETYRQVDWSLHPRWQQQLTRRLRLDLSLYLTGYATRTRMTRQADGALYYQDRFAQAYRKLEVRLQQLLPHRQLLTIGSGAVQEALEGDRYAGRVTARSGFFFAQHEWAPRSWLEVVSGFRFDTHSDYASRFSPRLALLVRPSEHYRLRVSVGSGFKAPAFRQRYLVFTNTAAGYSVFGTARFREELERLQAAGQIARLLIDPDRVAPLRAESSVAFNLGGDVQLFKRLEVSLNLFHNEVRDLIDVQPVAQKTNQAFVYSYFNLERIYTRGLEATLTVRPRSAVTFGLSYQYLETADRDVLAAIDAGRLFGRTASGRDYRLQRQDYGGLFGRSRHSGTVHLRWRLAPLKGTVALWGIWRSRYGYRDVDGNGVVNRPDEYAPGYSLWHLTITRNLGRFLELQGGAFNLLNLRRPALMPFQPGRRWFVTLTVHVQP</sequence>
<dbReference type="EMBL" id="FRAU01000008">
    <property type="protein sequence ID" value="SHK92871.1"/>
    <property type="molecule type" value="Genomic_DNA"/>
</dbReference>
<dbReference type="Pfam" id="PF00593">
    <property type="entry name" value="TonB_dep_Rec_b-barrel"/>
    <property type="match status" value="1"/>
</dbReference>
<keyword evidence="3 10" id="KW-1134">Transmembrane beta strand</keyword>
<dbReference type="GO" id="GO:0009279">
    <property type="term" value="C:cell outer membrane"/>
    <property type="evidence" value="ECO:0007669"/>
    <property type="project" value="UniProtKB-SubCell"/>
</dbReference>
<organism evidence="14 15">
    <name type="scientific">Rhodothermus profundi</name>
    <dbReference type="NCBI Taxonomy" id="633813"/>
    <lineage>
        <taxon>Bacteria</taxon>
        <taxon>Pseudomonadati</taxon>
        <taxon>Rhodothermota</taxon>
        <taxon>Rhodothermia</taxon>
        <taxon>Rhodothermales</taxon>
        <taxon>Rhodothermaceae</taxon>
        <taxon>Rhodothermus</taxon>
    </lineage>
</organism>
<dbReference type="Proteomes" id="UP000185812">
    <property type="component" value="Unassembled WGS sequence"/>
</dbReference>
<accession>A0A1M6WGR4</accession>
<comment type="subcellular location">
    <subcellularLocation>
        <location evidence="1 10">Cell outer membrane</location>
        <topology evidence="1 10">Multi-pass membrane protein</topology>
    </subcellularLocation>
</comment>
<proteinExistence type="inferred from homology"/>
<keyword evidence="5" id="KW-0732">Signal</keyword>
<evidence type="ECO:0000256" key="6">
    <source>
        <dbReference type="ARBA" id="ARBA00023077"/>
    </source>
</evidence>
<dbReference type="InterPro" id="IPR037066">
    <property type="entry name" value="Plug_dom_sf"/>
</dbReference>
<keyword evidence="8 14" id="KW-0675">Receptor</keyword>
<protein>
    <submittedName>
        <fullName evidence="14">Outer membrane receptor for ferrienterochelin and colicins</fullName>
    </submittedName>
</protein>
<feature type="domain" description="TonB-dependent receptor plug" evidence="13">
    <location>
        <begin position="37"/>
        <end position="139"/>
    </location>
</feature>
<dbReference type="PANTHER" id="PTHR30069">
    <property type="entry name" value="TONB-DEPENDENT OUTER MEMBRANE RECEPTOR"/>
    <property type="match status" value="1"/>
</dbReference>
<dbReference type="STRING" id="633813.SAMN04488087_2324"/>
<reference evidence="15" key="1">
    <citation type="submission" date="2016-11" db="EMBL/GenBank/DDBJ databases">
        <authorList>
            <person name="Varghese N."/>
            <person name="Submissions S."/>
        </authorList>
    </citation>
    <scope>NUCLEOTIDE SEQUENCE [LARGE SCALE GENOMIC DNA]</scope>
    <source>
        <strain evidence="15">DSM 22212</strain>
    </source>
</reference>
<dbReference type="InterPro" id="IPR012910">
    <property type="entry name" value="Plug_dom"/>
</dbReference>
<dbReference type="InterPro" id="IPR039426">
    <property type="entry name" value="TonB-dep_rcpt-like"/>
</dbReference>
<comment type="similarity">
    <text evidence="10 11">Belongs to the TonB-dependent receptor family.</text>
</comment>
<dbReference type="RefSeq" id="WP_072716137.1">
    <property type="nucleotide sequence ID" value="NZ_FRAU01000008.1"/>
</dbReference>
<evidence type="ECO:0000256" key="10">
    <source>
        <dbReference type="PROSITE-ProRule" id="PRU01360"/>
    </source>
</evidence>
<keyword evidence="15" id="KW-1185">Reference proteome</keyword>
<evidence type="ECO:0000259" key="12">
    <source>
        <dbReference type="Pfam" id="PF00593"/>
    </source>
</evidence>
<evidence type="ECO:0000256" key="8">
    <source>
        <dbReference type="ARBA" id="ARBA00023170"/>
    </source>
</evidence>
<dbReference type="InterPro" id="IPR000531">
    <property type="entry name" value="Beta-barrel_TonB"/>
</dbReference>
<name>A0A1M6WGR4_9BACT</name>
<evidence type="ECO:0000313" key="14">
    <source>
        <dbReference type="EMBL" id="SHK92871.1"/>
    </source>
</evidence>
<keyword evidence="9 10" id="KW-0998">Cell outer membrane</keyword>
<dbReference type="Gene3D" id="2.40.170.20">
    <property type="entry name" value="TonB-dependent receptor, beta-barrel domain"/>
    <property type="match status" value="1"/>
</dbReference>
<dbReference type="PANTHER" id="PTHR30069:SF29">
    <property type="entry name" value="HEMOGLOBIN AND HEMOGLOBIN-HAPTOGLOBIN-BINDING PROTEIN 1-RELATED"/>
    <property type="match status" value="1"/>
</dbReference>
<evidence type="ECO:0000256" key="3">
    <source>
        <dbReference type="ARBA" id="ARBA00022452"/>
    </source>
</evidence>
<evidence type="ECO:0000256" key="9">
    <source>
        <dbReference type="ARBA" id="ARBA00023237"/>
    </source>
</evidence>
<evidence type="ECO:0000256" key="5">
    <source>
        <dbReference type="ARBA" id="ARBA00022729"/>
    </source>
</evidence>
<dbReference type="SUPFAM" id="SSF56935">
    <property type="entry name" value="Porins"/>
    <property type="match status" value="1"/>
</dbReference>
<feature type="domain" description="TonB-dependent receptor-like beta-barrel" evidence="12">
    <location>
        <begin position="198"/>
        <end position="654"/>
    </location>
</feature>
<dbReference type="AlphaFoldDB" id="A0A1M6WGR4"/>
<keyword evidence="7 10" id="KW-0472">Membrane</keyword>
<dbReference type="GO" id="GO:0044718">
    <property type="term" value="P:siderophore transmembrane transport"/>
    <property type="evidence" value="ECO:0007669"/>
    <property type="project" value="TreeGrafter"/>
</dbReference>
<evidence type="ECO:0000256" key="1">
    <source>
        <dbReference type="ARBA" id="ARBA00004571"/>
    </source>
</evidence>
<dbReference type="Gene3D" id="2.170.130.10">
    <property type="entry name" value="TonB-dependent receptor, plug domain"/>
    <property type="match status" value="1"/>
</dbReference>
<dbReference type="PROSITE" id="PS52016">
    <property type="entry name" value="TONB_DEPENDENT_REC_3"/>
    <property type="match status" value="1"/>
</dbReference>
<dbReference type="Pfam" id="PF07715">
    <property type="entry name" value="Plug"/>
    <property type="match status" value="1"/>
</dbReference>
<keyword evidence="6 11" id="KW-0798">TonB box</keyword>
<dbReference type="GO" id="GO:0015344">
    <property type="term" value="F:siderophore uptake transmembrane transporter activity"/>
    <property type="evidence" value="ECO:0007669"/>
    <property type="project" value="TreeGrafter"/>
</dbReference>
<dbReference type="InterPro" id="IPR036942">
    <property type="entry name" value="Beta-barrel_TonB_sf"/>
</dbReference>
<keyword evidence="4 10" id="KW-0812">Transmembrane</keyword>
<evidence type="ECO:0000313" key="15">
    <source>
        <dbReference type="Proteomes" id="UP000185812"/>
    </source>
</evidence>
<evidence type="ECO:0000256" key="11">
    <source>
        <dbReference type="RuleBase" id="RU003357"/>
    </source>
</evidence>
<evidence type="ECO:0000259" key="13">
    <source>
        <dbReference type="Pfam" id="PF07715"/>
    </source>
</evidence>